<dbReference type="PATRIC" id="fig|907348.3.peg.1509"/>
<evidence type="ECO:0000313" key="1">
    <source>
        <dbReference type="EMBL" id="EIC01836.1"/>
    </source>
</evidence>
<keyword evidence="2" id="KW-1185">Reference proteome</keyword>
<protein>
    <submittedName>
        <fullName evidence="1">Uncharacterized protein</fullName>
    </submittedName>
</protein>
<proteinExistence type="predicted"/>
<sequence length="39" mass="4414">MLNPRVDSTLEALFTQPTKESKAALHSFLEAATERKIRI</sequence>
<organism evidence="1 2">
    <name type="scientific">Treponema saccharophilum DSM 2985</name>
    <dbReference type="NCBI Taxonomy" id="907348"/>
    <lineage>
        <taxon>Bacteria</taxon>
        <taxon>Pseudomonadati</taxon>
        <taxon>Spirochaetota</taxon>
        <taxon>Spirochaetia</taxon>
        <taxon>Spirochaetales</taxon>
        <taxon>Treponemataceae</taxon>
        <taxon>Treponema</taxon>
    </lineage>
</organism>
<reference evidence="1 2" key="1">
    <citation type="submission" date="2011-09" db="EMBL/GenBank/DDBJ databases">
        <title>The draft genome of Treponema saccharophilum DSM 2985.</title>
        <authorList>
            <consortium name="US DOE Joint Genome Institute (JGI-PGF)"/>
            <person name="Lucas S."/>
            <person name="Copeland A."/>
            <person name="Lapidus A."/>
            <person name="Glavina del Rio T."/>
            <person name="Dalin E."/>
            <person name="Tice H."/>
            <person name="Bruce D."/>
            <person name="Goodwin L."/>
            <person name="Pitluck S."/>
            <person name="Peters L."/>
            <person name="Kyrpides N."/>
            <person name="Mavromatis K."/>
            <person name="Ivanova N."/>
            <person name="Markowitz V."/>
            <person name="Cheng J.-F."/>
            <person name="Hugenholtz P."/>
            <person name="Woyke T."/>
            <person name="Wu D."/>
            <person name="Gronow S."/>
            <person name="Wellnitz S."/>
            <person name="Brambilla E."/>
            <person name="Klenk H.-P."/>
            <person name="Eisen J.A."/>
        </authorList>
    </citation>
    <scope>NUCLEOTIDE SEQUENCE [LARGE SCALE GENOMIC DNA]</scope>
    <source>
        <strain evidence="1 2">DSM 2985</strain>
    </source>
</reference>
<gene>
    <name evidence="1" type="ORF">TresaDRAFT_1978</name>
</gene>
<name>H7EKS8_9SPIR</name>
<dbReference type="AlphaFoldDB" id="H7EKS8"/>
<accession>H7EKS8</accession>
<comment type="caution">
    <text evidence="1">The sequence shown here is derived from an EMBL/GenBank/DDBJ whole genome shotgun (WGS) entry which is preliminary data.</text>
</comment>
<dbReference type="Proteomes" id="UP000003571">
    <property type="component" value="Unassembled WGS sequence"/>
</dbReference>
<evidence type="ECO:0000313" key="2">
    <source>
        <dbReference type="Proteomes" id="UP000003571"/>
    </source>
</evidence>
<dbReference type="EMBL" id="AGRW01000046">
    <property type="protein sequence ID" value="EIC01836.1"/>
    <property type="molecule type" value="Genomic_DNA"/>
</dbReference>